<reference evidence="3" key="1">
    <citation type="submission" date="2022-03" db="EMBL/GenBank/DDBJ databases">
        <title>Aurantimonas Liuensis sp. Nov., isolated from the hadal seawater of the Mariana Trench.</title>
        <authorList>
            <person name="Liu R."/>
        </authorList>
    </citation>
    <scope>NUCLEOTIDE SEQUENCE</scope>
    <source>
        <strain evidence="3">LRZ36</strain>
    </source>
</reference>
<dbReference type="RefSeq" id="WP_253964211.1">
    <property type="nucleotide sequence ID" value="NZ_JALHBS010000049.1"/>
</dbReference>
<gene>
    <name evidence="3" type="ORF">MJ956_09370</name>
</gene>
<dbReference type="InterPro" id="IPR003594">
    <property type="entry name" value="HATPase_dom"/>
</dbReference>
<dbReference type="PANTHER" id="PTHR35801:SF1">
    <property type="entry name" value="PHOSPHOSERINE PHOSPHATASE RSBX"/>
    <property type="match status" value="1"/>
</dbReference>
<accession>A0A9X2H8T1</accession>
<dbReference type="PANTHER" id="PTHR35801">
    <property type="entry name" value="PHOSPHOSERINE PHOSPHATASE RSBX"/>
    <property type="match status" value="1"/>
</dbReference>
<dbReference type="AlphaFoldDB" id="A0A9X2H8T1"/>
<proteinExistence type="predicted"/>
<keyword evidence="4" id="KW-1185">Reference proteome</keyword>
<dbReference type="InterPro" id="IPR039248">
    <property type="entry name" value="Ptase_RsbX"/>
</dbReference>
<dbReference type="InterPro" id="IPR036890">
    <property type="entry name" value="HATPase_C_sf"/>
</dbReference>
<dbReference type="InterPro" id="IPR036457">
    <property type="entry name" value="PPM-type-like_dom_sf"/>
</dbReference>
<dbReference type="Pfam" id="PF07228">
    <property type="entry name" value="SpoIIE"/>
    <property type="match status" value="1"/>
</dbReference>
<evidence type="ECO:0000313" key="3">
    <source>
        <dbReference type="EMBL" id="MCP3055353.1"/>
    </source>
</evidence>
<dbReference type="Pfam" id="PF13581">
    <property type="entry name" value="HATPase_c_2"/>
    <property type="match status" value="1"/>
</dbReference>
<feature type="domain" description="PPM-type phosphatase" evidence="1">
    <location>
        <begin position="167"/>
        <end position="291"/>
    </location>
</feature>
<keyword evidence="3" id="KW-0547">Nucleotide-binding</keyword>
<feature type="domain" description="Histidine kinase/HSP90-like ATPase" evidence="2">
    <location>
        <begin position="8"/>
        <end position="129"/>
    </location>
</feature>
<organism evidence="3 4">
    <name type="scientific">Aurantimonas marianensis</name>
    <dbReference type="NCBI Taxonomy" id="2920428"/>
    <lineage>
        <taxon>Bacteria</taxon>
        <taxon>Pseudomonadati</taxon>
        <taxon>Pseudomonadota</taxon>
        <taxon>Alphaproteobacteria</taxon>
        <taxon>Hyphomicrobiales</taxon>
        <taxon>Aurantimonadaceae</taxon>
        <taxon>Aurantimonas</taxon>
    </lineage>
</organism>
<comment type="caution">
    <text evidence="3">The sequence shown here is derived from an EMBL/GenBank/DDBJ whole genome shotgun (WGS) entry which is preliminary data.</text>
</comment>
<dbReference type="SUPFAM" id="SSF81606">
    <property type="entry name" value="PP2C-like"/>
    <property type="match status" value="1"/>
</dbReference>
<sequence length="333" mass="34323">MISLPVTELSQVGAARRKALHAAEMLGLSVDDRERLALVITEAGTNLVRHARGGEILLILRGAGDATAVDVIAVDEGPGIADVEAAMADGYTTAEPGDRGIGGGLGAIVRLSDSFDIHTDPRGTTVAITIGAIGQERDAALETAGLIVPKPGFDQGGDAFGSRCGTNTTLIMLMDVLGHGPAAASEAEKAVAAFAELEAASLEEMEGSIAEALRGGRGAAALLVELPHEAGKLRAMGLGNVRGEIMAPDAKHYGIPSTPGIVGSTAKAPRVTEHDWPNGALLILSTDGLRGGERAPEPSSLFFRDPMTIAATIYKRRRRGTDDCGVVVARARS</sequence>
<dbReference type="SUPFAM" id="SSF55874">
    <property type="entry name" value="ATPase domain of HSP90 chaperone/DNA topoisomerase II/histidine kinase"/>
    <property type="match status" value="1"/>
</dbReference>
<dbReference type="Proteomes" id="UP001155220">
    <property type="component" value="Unassembled WGS sequence"/>
</dbReference>
<protein>
    <submittedName>
        <fullName evidence="3">ATP-binding protein</fullName>
    </submittedName>
</protein>
<evidence type="ECO:0000313" key="4">
    <source>
        <dbReference type="Proteomes" id="UP001155220"/>
    </source>
</evidence>
<evidence type="ECO:0000259" key="2">
    <source>
        <dbReference type="Pfam" id="PF13581"/>
    </source>
</evidence>
<keyword evidence="3" id="KW-0067">ATP-binding</keyword>
<dbReference type="Gene3D" id="3.60.40.10">
    <property type="entry name" value="PPM-type phosphatase domain"/>
    <property type="match status" value="1"/>
</dbReference>
<dbReference type="GO" id="GO:0005524">
    <property type="term" value="F:ATP binding"/>
    <property type="evidence" value="ECO:0007669"/>
    <property type="project" value="UniProtKB-KW"/>
</dbReference>
<dbReference type="Gene3D" id="3.30.565.10">
    <property type="entry name" value="Histidine kinase-like ATPase, C-terminal domain"/>
    <property type="match status" value="1"/>
</dbReference>
<name>A0A9X2H8T1_9HYPH</name>
<evidence type="ECO:0000259" key="1">
    <source>
        <dbReference type="Pfam" id="PF07228"/>
    </source>
</evidence>
<dbReference type="InterPro" id="IPR001932">
    <property type="entry name" value="PPM-type_phosphatase-like_dom"/>
</dbReference>
<dbReference type="EMBL" id="JALHBS010000049">
    <property type="protein sequence ID" value="MCP3055353.1"/>
    <property type="molecule type" value="Genomic_DNA"/>
</dbReference>